<keyword evidence="1" id="KW-0732">Signal</keyword>
<evidence type="ECO:0000313" key="2">
    <source>
        <dbReference type="EMBL" id="ACB44735.1"/>
    </source>
</evidence>
<feature type="signal peptide" evidence="1">
    <location>
        <begin position="1"/>
        <end position="23"/>
    </location>
</feature>
<dbReference type="InterPro" id="IPR010239">
    <property type="entry name" value="CHP02001"/>
</dbReference>
<dbReference type="EMBL" id="CP001010">
    <property type="protein sequence ID" value="ACB44735.1"/>
    <property type="molecule type" value="Genomic_DNA"/>
</dbReference>
<dbReference type="OrthoDB" id="9793561at2"/>
<reference evidence="2" key="1">
    <citation type="submission" date="2008-03" db="EMBL/GenBank/DDBJ databases">
        <title>Complete sequence of Polynucleobacter necessarius STIR1.</title>
        <authorList>
            <consortium name="US DOE Joint Genome Institute"/>
            <person name="Copeland A."/>
            <person name="Lucas S."/>
            <person name="Lapidus A."/>
            <person name="Barry K."/>
            <person name="Detter J.C."/>
            <person name="Glavina del Rio T."/>
            <person name="Hammon N."/>
            <person name="Israni S."/>
            <person name="Dalin E."/>
            <person name="Tice H."/>
            <person name="Pitluck S."/>
            <person name="Chain P."/>
            <person name="Malfatti S."/>
            <person name="Shin M."/>
            <person name="Vergez L."/>
            <person name="Schmutz J."/>
            <person name="Larimer F."/>
            <person name="Land M."/>
            <person name="Hauser L."/>
            <person name="Kyrpides N."/>
            <person name="Kim E."/>
            <person name="Hahn M."/>
            <person name="Richardson P."/>
        </authorList>
    </citation>
    <scope>NUCLEOTIDE SEQUENCE [LARGE SCALE GENOMIC DNA]</scope>
    <source>
        <strain evidence="2">STIR1</strain>
    </source>
</reference>
<dbReference type="Pfam" id="PF09694">
    <property type="entry name" value="Gcw_chp"/>
    <property type="match status" value="1"/>
</dbReference>
<proteinExistence type="predicted"/>
<feature type="chain" id="PRO_5002770234" evidence="1">
    <location>
        <begin position="24"/>
        <end position="281"/>
    </location>
</feature>
<dbReference type="NCBIfam" id="TIGR02001">
    <property type="entry name" value="gcw_chp"/>
    <property type="match status" value="1"/>
</dbReference>
<accession>B1XSA0</accession>
<dbReference type="HOGENOM" id="CLU_074587_2_0_4"/>
<dbReference type="KEGG" id="pne:Pnec_1664"/>
<organism evidence="2">
    <name type="scientific">Polynucleobacter necessarius subsp. necessarius (strain STIR1)</name>
    <dbReference type="NCBI Taxonomy" id="452638"/>
    <lineage>
        <taxon>Bacteria</taxon>
        <taxon>Pseudomonadati</taxon>
        <taxon>Pseudomonadota</taxon>
        <taxon>Betaproteobacteria</taxon>
        <taxon>Burkholderiales</taxon>
        <taxon>Burkholderiaceae</taxon>
        <taxon>Polynucleobacter</taxon>
    </lineage>
</organism>
<name>B1XSA0_POLNS</name>
<gene>
    <name evidence="2" type="ordered locus">Pnec_1664</name>
</gene>
<dbReference type="eggNOG" id="ENOG50318BZ">
    <property type="taxonomic scope" value="Bacteria"/>
</dbReference>
<dbReference type="STRING" id="452638.Pnec_1664"/>
<sequence>MKTIQKTATALVASGLFATAAFAQTAPAAEAPEVSPVTANVTIINDYRYRGITQSNYQPAIQGGFDYAHESGFYIGNWNSTINWVANATNNQTRAPIEMDFYSGFKKEFIGEGFASEFGVLQYYYPQSGGNYNAAMLNLNTTELYAAQNFTFGPVTGFVKVNYSLTNIFGIPKSTGSFYPDLTANYDTGIWGILLNGHIGYQYVAGQPGNSGGVYQSQNNISYTDFKLGATKDFGGGLSLAAAYVSTNANPVWWNTFTGTNGAANNSAGRPGAAVSLTKVF</sequence>
<dbReference type="AlphaFoldDB" id="B1XSA0"/>
<evidence type="ECO:0000256" key="1">
    <source>
        <dbReference type="SAM" id="SignalP"/>
    </source>
</evidence>
<protein>
    <submittedName>
        <fullName evidence="2">Uncharacterized protein</fullName>
    </submittedName>
</protein>